<evidence type="ECO:0000256" key="3">
    <source>
        <dbReference type="ARBA" id="ARBA00023004"/>
    </source>
</evidence>
<dbReference type="KEGG" id="soe:110792289"/>
<organism evidence="6 7">
    <name type="scientific">Spinacia oleracea</name>
    <name type="common">Spinach</name>
    <dbReference type="NCBI Taxonomy" id="3562"/>
    <lineage>
        <taxon>Eukaryota</taxon>
        <taxon>Viridiplantae</taxon>
        <taxon>Streptophyta</taxon>
        <taxon>Embryophyta</taxon>
        <taxon>Tracheophyta</taxon>
        <taxon>Spermatophyta</taxon>
        <taxon>Magnoliopsida</taxon>
        <taxon>eudicotyledons</taxon>
        <taxon>Gunneridae</taxon>
        <taxon>Pentapetalae</taxon>
        <taxon>Caryophyllales</taxon>
        <taxon>Chenopodiaceae</taxon>
        <taxon>Chenopodioideae</taxon>
        <taxon>Anserineae</taxon>
        <taxon>Spinacia</taxon>
    </lineage>
</organism>
<feature type="domain" description="Fe2OG dioxygenase" evidence="5">
    <location>
        <begin position="204"/>
        <end position="312"/>
    </location>
</feature>
<dbReference type="PRINTS" id="PR00682">
    <property type="entry name" value="IPNSYNTHASE"/>
</dbReference>
<dbReference type="RefSeq" id="XP_021852799.2">
    <property type="nucleotide sequence ID" value="XM_021997107.2"/>
</dbReference>
<dbReference type="InterPro" id="IPR050295">
    <property type="entry name" value="Plant_2OG-oxidoreductases"/>
</dbReference>
<evidence type="ECO:0000313" key="6">
    <source>
        <dbReference type="Proteomes" id="UP000813463"/>
    </source>
</evidence>
<evidence type="ECO:0000256" key="2">
    <source>
        <dbReference type="ARBA" id="ARBA00022723"/>
    </source>
</evidence>
<dbReference type="SUPFAM" id="SSF51197">
    <property type="entry name" value="Clavaminate synthase-like"/>
    <property type="match status" value="1"/>
</dbReference>
<keyword evidence="2 4" id="KW-0479">Metal-binding</keyword>
<keyword evidence="4" id="KW-0560">Oxidoreductase</keyword>
<reference evidence="7" key="2">
    <citation type="submission" date="2025-08" db="UniProtKB">
        <authorList>
            <consortium name="RefSeq"/>
        </authorList>
    </citation>
    <scope>IDENTIFICATION</scope>
    <source>
        <tissue evidence="7">Leaf</tissue>
    </source>
</reference>
<comment type="similarity">
    <text evidence="1 4">Belongs to the iron/ascorbate-dependent oxidoreductase family.</text>
</comment>
<keyword evidence="6" id="KW-1185">Reference proteome</keyword>
<dbReference type="GeneID" id="110792289"/>
<dbReference type="Pfam" id="PF03171">
    <property type="entry name" value="2OG-FeII_Oxy"/>
    <property type="match status" value="1"/>
</dbReference>
<evidence type="ECO:0000256" key="4">
    <source>
        <dbReference type="RuleBase" id="RU003682"/>
    </source>
</evidence>
<dbReference type="InterPro" id="IPR026992">
    <property type="entry name" value="DIOX_N"/>
</dbReference>
<dbReference type="PANTHER" id="PTHR47991">
    <property type="entry name" value="OXOGLUTARATE/IRON-DEPENDENT DIOXYGENASE"/>
    <property type="match status" value="1"/>
</dbReference>
<keyword evidence="3 4" id="KW-0408">Iron</keyword>
<dbReference type="AlphaFoldDB" id="A0A9R0IR90"/>
<dbReference type="Pfam" id="PF14226">
    <property type="entry name" value="DIOX_N"/>
    <property type="match status" value="1"/>
</dbReference>
<proteinExistence type="inferred from homology"/>
<evidence type="ECO:0000313" key="7">
    <source>
        <dbReference type="RefSeq" id="XP_021852799.2"/>
    </source>
</evidence>
<dbReference type="GO" id="GO:0051213">
    <property type="term" value="F:dioxygenase activity"/>
    <property type="evidence" value="ECO:0007669"/>
    <property type="project" value="UniProtKB-KW"/>
</dbReference>
<dbReference type="Proteomes" id="UP000813463">
    <property type="component" value="Chromosome 6"/>
</dbReference>
<gene>
    <name evidence="7" type="primary">LOC110792289</name>
</gene>
<dbReference type="PROSITE" id="PS51471">
    <property type="entry name" value="FE2OG_OXY"/>
    <property type="match status" value="1"/>
</dbReference>
<dbReference type="GO" id="GO:0009805">
    <property type="term" value="P:coumarin biosynthetic process"/>
    <property type="evidence" value="ECO:0007669"/>
    <property type="project" value="UniProtKB-ARBA"/>
</dbReference>
<protein>
    <submittedName>
        <fullName evidence="7">Feruloyl CoA ortho-hydroxylase F6H1-3</fullName>
    </submittedName>
</protein>
<dbReference type="InterPro" id="IPR027443">
    <property type="entry name" value="IPNS-like_sf"/>
</dbReference>
<dbReference type="Gene3D" id="2.60.120.330">
    <property type="entry name" value="B-lactam Antibiotic, Isopenicillin N Synthase, Chain"/>
    <property type="match status" value="1"/>
</dbReference>
<evidence type="ECO:0000259" key="5">
    <source>
        <dbReference type="PROSITE" id="PS51471"/>
    </source>
</evidence>
<dbReference type="InterPro" id="IPR044861">
    <property type="entry name" value="IPNS-like_FE2OG_OXY"/>
</dbReference>
<sequence length="361" mass="40740">MPISPKNIKEFVQIQGHGVKGLADIGITSLPTQYIKPDDERLNKQKISLTKDNGEDHSIPIIDMSNSDTDATEKLICNAAEKWGFFQLVNHGVPLKVLEDVKAATYRFFEMPVEEKAKYLAKNSPCKNVRYGTSFAPDFEKVFEWKDHLSLFVVSEDYEEEALAYWPLPCRDEALEYLKSTKNVISNLCKILMKGLNIHEIDERKESLLTGCKRINLTYYPKCPNPELTFGTGPHSDASTLTILLQDEVGGLYVRRLDDESWIHVPPISGALVVNVGDVLQIFSNGKYKSAEHLVIPNGNKSRVSVPIFVHPTFNDIIGPLQEIVDRGDKPIYKDVSFLDYMKYFLSKPHDGKATIDFASI</sequence>
<dbReference type="InterPro" id="IPR005123">
    <property type="entry name" value="Oxoglu/Fe-dep_dioxygenase_dom"/>
</dbReference>
<name>A0A9R0IR90_SPIOL</name>
<accession>A0A9R0IR90</accession>
<evidence type="ECO:0000256" key="1">
    <source>
        <dbReference type="ARBA" id="ARBA00008056"/>
    </source>
</evidence>
<reference evidence="6" key="1">
    <citation type="journal article" date="2021" name="Nat. Commun.">
        <title>Genomic analyses provide insights into spinach domestication and the genetic basis of agronomic traits.</title>
        <authorList>
            <person name="Cai X."/>
            <person name="Sun X."/>
            <person name="Xu C."/>
            <person name="Sun H."/>
            <person name="Wang X."/>
            <person name="Ge C."/>
            <person name="Zhang Z."/>
            <person name="Wang Q."/>
            <person name="Fei Z."/>
            <person name="Jiao C."/>
            <person name="Wang Q."/>
        </authorList>
    </citation>
    <scope>NUCLEOTIDE SEQUENCE [LARGE SCALE GENOMIC DNA]</scope>
    <source>
        <strain evidence="6">cv. Varoflay</strain>
    </source>
</reference>
<dbReference type="GO" id="GO:0046872">
    <property type="term" value="F:metal ion binding"/>
    <property type="evidence" value="ECO:0007669"/>
    <property type="project" value="UniProtKB-KW"/>
</dbReference>